<dbReference type="AlphaFoldDB" id="D4XUY3"/>
<dbReference type="InterPro" id="IPR000909">
    <property type="entry name" value="PLipase_C_PInositol-sp_X_dom"/>
</dbReference>
<dbReference type="InterPro" id="IPR051057">
    <property type="entry name" value="PI-PLC_domain"/>
</dbReference>
<dbReference type="PANTHER" id="PTHR13593:SF113">
    <property type="entry name" value="SI:DKEY-266F7.9"/>
    <property type="match status" value="1"/>
</dbReference>
<proteinExistence type="predicted"/>
<keyword evidence="9" id="KW-1185">Reference proteome</keyword>
<dbReference type="GO" id="GO:0006629">
    <property type="term" value="P:lipid metabolic process"/>
    <property type="evidence" value="ECO:0007669"/>
    <property type="project" value="InterPro"/>
</dbReference>
<dbReference type="PROSITE" id="PS50007">
    <property type="entry name" value="PIPLC_X_DOMAIN"/>
    <property type="match status" value="1"/>
</dbReference>
<dbReference type="Gene3D" id="3.20.20.190">
    <property type="entry name" value="Phosphatidylinositol (PI) phosphodiesterase"/>
    <property type="match status" value="1"/>
</dbReference>
<feature type="domain" description="Phosphatidylinositol-specific phospholipase C X" evidence="7">
    <location>
        <begin position="563"/>
        <end position="706"/>
    </location>
</feature>
<name>D4XUY3_9BACT</name>
<comment type="catalytic activity">
    <reaction evidence="1">
        <text>a 1,2-diacyl-sn-glycero-3-phospho-(1D-myo-inositol) = 1D-myo-inositol 1,2-cyclic phosphate + a 1,2-diacyl-sn-glycerol</text>
        <dbReference type="Rhea" id="RHEA:17093"/>
        <dbReference type="ChEBI" id="CHEBI:17815"/>
        <dbReference type="ChEBI" id="CHEBI:57880"/>
        <dbReference type="ChEBI" id="CHEBI:58484"/>
        <dbReference type="EC" id="4.6.1.13"/>
    </reaction>
</comment>
<evidence type="ECO:0000313" key="9">
    <source>
        <dbReference type="Proteomes" id="UP000004757"/>
    </source>
</evidence>
<sequence length="828" mass="97738">MYNLVDKARELALSITDSKYEKIKEELEEKINTSVNSFALEIEDIQKAKDALFNKYFETEKLLNLKNSEKSEDVSKYLDKLDLLTEYAEKFKNVKELAKHESNIDSFVNISKKELINDDQINVAKAAEEAKKTIEKYDELLKEFREKIKNQYQSLLSAYKSASDYVKLLINKELKDIKNNYEQGLKEFKAQIDKINPDLYNDLDSLVNLENKINEYNQDTIKKAAELSKEYLSNEKERVKDWIFENINSYRNQVQLLKDDYARLNIYKEYDKNRFANFDRLDDDDFLRDINEKIAQEQWKLVLEDIKIAKENVALWNEKSQTINNRASELMNLYNKFKDRNNNDWYSKINSFESEARWLRNSLTKGIWDHILKAENSVKTSSVSLKVKMLEDRLRERINQALKKLEELNKNLSELRNDEYKLKDTLKDLSSNINTLKNTNQNNVETLLNNFKLANELERRFIDTIYDKLKKIYDPIYDSLLFKVKILEISKAGGIIRYLEILNQGRDSLDNFKSDLNIQKFVQAIKRGSGLNNEINNNIAPAWWDREYTEVDNSNWMASLKNSSSIHDLSIPGTHDAGMYGNVALSAYSKTQSMNWDQQLKLGIRWFDVRLNRQNWIYHGIVRSNTSLEDSLNEYIKFLEKNPTEFILMKIKDENESIGDDEGQWRRDLLDVLNKDKYRKYLYVNHKDSRDINVGDVRGKIVILNHMHHRIVGRLPYGINWKGDYTYPDTLQDYYEASVVDKKNYIVDHFKRASEQFNNHGQKTYVNYLNVAASFFRAIWHYSKEINEFTFRHLMENINYKKLGVVAMDFPGYGLVNYIIAVNKRNGL</sequence>
<evidence type="ECO:0000256" key="1">
    <source>
        <dbReference type="ARBA" id="ARBA00001316"/>
    </source>
</evidence>
<evidence type="ECO:0000313" key="8">
    <source>
        <dbReference type="EMBL" id="EFF41832.1"/>
    </source>
</evidence>
<dbReference type="GO" id="GO:0004436">
    <property type="term" value="F:phosphatidylinositol diacylglycerol-lyase activity"/>
    <property type="evidence" value="ECO:0007669"/>
    <property type="project" value="UniProtKB-EC"/>
</dbReference>
<keyword evidence="6" id="KW-0175">Coiled coil</keyword>
<dbReference type="InterPro" id="IPR017946">
    <property type="entry name" value="PLC-like_Pdiesterase_TIM-brl"/>
</dbReference>
<evidence type="ECO:0000259" key="7">
    <source>
        <dbReference type="SMART" id="SM00148"/>
    </source>
</evidence>
<dbReference type="PANTHER" id="PTHR13593">
    <property type="match status" value="1"/>
</dbReference>
<accession>D4XUY3</accession>
<dbReference type="STRING" id="747682.MALL_0140"/>
<evidence type="ECO:0000256" key="2">
    <source>
        <dbReference type="ARBA" id="ARBA00012581"/>
    </source>
</evidence>
<dbReference type="Proteomes" id="UP000004757">
    <property type="component" value="Unassembled WGS sequence"/>
</dbReference>
<feature type="coiled-coil region" evidence="6">
    <location>
        <begin position="123"/>
        <end position="226"/>
    </location>
</feature>
<evidence type="ECO:0000256" key="4">
    <source>
        <dbReference type="ARBA" id="ARBA00030474"/>
    </source>
</evidence>
<dbReference type="SMART" id="SM00148">
    <property type="entry name" value="PLCXc"/>
    <property type="match status" value="1"/>
</dbReference>
<protein>
    <recommendedName>
        <fullName evidence="3">1-phosphatidylinositol phosphodiesterase</fullName>
        <ecNumber evidence="2">4.6.1.13</ecNumber>
    </recommendedName>
    <alternativeName>
        <fullName evidence="4">Phosphatidylinositol diacylglycerol-lyase</fullName>
    </alternativeName>
    <alternativeName>
        <fullName evidence="5">Phosphatidylinositol-specific phospholipase C</fullName>
    </alternativeName>
</protein>
<dbReference type="EMBL" id="ADNC01000002">
    <property type="protein sequence ID" value="EFF41832.1"/>
    <property type="molecule type" value="Genomic_DNA"/>
</dbReference>
<evidence type="ECO:0000256" key="5">
    <source>
        <dbReference type="ARBA" id="ARBA00030782"/>
    </source>
</evidence>
<dbReference type="OrthoDB" id="401457at2"/>
<gene>
    <name evidence="8" type="ORF">MALL_0140</name>
</gene>
<dbReference type="GO" id="GO:0008081">
    <property type="term" value="F:phosphoric diester hydrolase activity"/>
    <property type="evidence" value="ECO:0007669"/>
    <property type="project" value="InterPro"/>
</dbReference>
<comment type="caution">
    <text evidence="8">The sequence shown here is derived from an EMBL/GenBank/DDBJ whole genome shotgun (WGS) entry which is preliminary data.</text>
</comment>
<feature type="coiled-coil region" evidence="6">
    <location>
        <begin position="391"/>
        <end position="425"/>
    </location>
</feature>
<evidence type="ECO:0000256" key="6">
    <source>
        <dbReference type="SAM" id="Coils"/>
    </source>
</evidence>
<dbReference type="EC" id="4.6.1.13" evidence="2"/>
<organism evidence="8 9">
    <name type="scientific">Mycoplasmopsis alligatoris A21JP2</name>
    <dbReference type="NCBI Taxonomy" id="747682"/>
    <lineage>
        <taxon>Bacteria</taxon>
        <taxon>Bacillati</taxon>
        <taxon>Mycoplasmatota</taxon>
        <taxon>Mycoplasmoidales</taxon>
        <taxon>Metamycoplasmataceae</taxon>
        <taxon>Mycoplasmopsis</taxon>
    </lineage>
</organism>
<dbReference type="eggNOG" id="COG0823">
    <property type="taxonomic scope" value="Bacteria"/>
</dbReference>
<dbReference type="SUPFAM" id="SSF51695">
    <property type="entry name" value="PLC-like phosphodiesterases"/>
    <property type="match status" value="1"/>
</dbReference>
<dbReference type="RefSeq" id="WP_005683108.1">
    <property type="nucleotide sequence ID" value="NZ_ADNC01000002.1"/>
</dbReference>
<evidence type="ECO:0000256" key="3">
    <source>
        <dbReference type="ARBA" id="ARBA00019758"/>
    </source>
</evidence>
<reference evidence="8 9" key="1">
    <citation type="submission" date="2010-03" db="EMBL/GenBank/DDBJ databases">
        <authorList>
            <person name="Glass J.I."/>
            <person name="Benders G.A."/>
            <person name="Durkin A.S."/>
            <person name="Farmerie W.G."/>
            <person name="Hlavinka K."/>
            <person name="Hostetler J."/>
            <person name="Jackson J."/>
            <person name="May M.A."/>
            <person name="Miller R.H."/>
            <person name="Paralanov V."/>
            <person name="Radune D."/>
            <person name="Szczypinski B."/>
            <person name="Brown D.R."/>
        </authorList>
    </citation>
    <scope>NUCLEOTIDE SEQUENCE [LARGE SCALE GENOMIC DNA]</scope>
    <source>
        <strain evidence="8 9">A21JP2</strain>
    </source>
</reference>